<protein>
    <submittedName>
        <fullName evidence="4">Ganglioside-induced differentiation-associated protein 1-like</fullName>
    </submittedName>
</protein>
<sequence length="283" mass="32878">MSGEGNMKLYVFKASYYAYRVMIGLAEKGLKYDYIVVNPFTGENVAPWYMKMNPTGKVPTLVHGDKPVCGSAAILKYLEEEFPETSAIYPDKKSPLYEQITQFEDLVDCYYIGTLVGGSYRYPKYVPEVKNQNAWKNIWIVGHNIIPTRAAENAIKHPELADLYDKKKVNIVEYDPTEEVFKDVLEKVKNIVDTAEEKFQERADKGEKVEYFMTDNFSSADIYLMVFLKKMGLVGFSSYWEDGKHPFVTEYFKRLEQRPSVKEMFKIYDDEVRQMCDLQIEGF</sequence>
<dbReference type="InterPro" id="IPR036282">
    <property type="entry name" value="Glutathione-S-Trfase_C_sf"/>
</dbReference>
<dbReference type="SFLD" id="SFLDS00019">
    <property type="entry name" value="Glutathione_Transferase_(cytos"/>
    <property type="match status" value="1"/>
</dbReference>
<dbReference type="Pfam" id="PF00043">
    <property type="entry name" value="GST_C"/>
    <property type="match status" value="1"/>
</dbReference>
<keyword evidence="3" id="KW-1185">Reference proteome</keyword>
<dbReference type="InterPro" id="IPR004046">
    <property type="entry name" value="GST_C"/>
</dbReference>
<dbReference type="SUPFAM" id="SSF47616">
    <property type="entry name" value="GST C-terminal domain-like"/>
    <property type="match status" value="1"/>
</dbReference>
<accession>A0ABM0GPW4</accession>
<dbReference type="Pfam" id="PF13417">
    <property type="entry name" value="GST_N_3"/>
    <property type="match status" value="1"/>
</dbReference>
<dbReference type="PANTHER" id="PTHR44188:SF1">
    <property type="entry name" value="GDAP1, ISOFORM A"/>
    <property type="match status" value="1"/>
</dbReference>
<evidence type="ECO:0000313" key="3">
    <source>
        <dbReference type="Proteomes" id="UP000694865"/>
    </source>
</evidence>
<name>A0ABM0GPW4_SACKO</name>
<feature type="domain" description="GST N-terminal" evidence="2">
    <location>
        <begin position="5"/>
        <end position="86"/>
    </location>
</feature>
<gene>
    <name evidence="4" type="primary">LOC100373565</name>
</gene>
<dbReference type="SUPFAM" id="SSF52833">
    <property type="entry name" value="Thioredoxin-like"/>
    <property type="match status" value="1"/>
</dbReference>
<dbReference type="InterPro" id="IPR040079">
    <property type="entry name" value="Glutathione_S-Trfase"/>
</dbReference>
<dbReference type="CDD" id="cd00570">
    <property type="entry name" value="GST_N_family"/>
    <property type="match status" value="1"/>
</dbReference>
<dbReference type="InterPro" id="IPR036249">
    <property type="entry name" value="Thioredoxin-like_sf"/>
</dbReference>
<comment type="similarity">
    <text evidence="1">Belongs to the GST superfamily.</text>
</comment>
<organism evidence="3 4">
    <name type="scientific">Saccoglossus kowalevskii</name>
    <name type="common">Acorn worm</name>
    <dbReference type="NCBI Taxonomy" id="10224"/>
    <lineage>
        <taxon>Eukaryota</taxon>
        <taxon>Metazoa</taxon>
        <taxon>Hemichordata</taxon>
        <taxon>Enteropneusta</taxon>
        <taxon>Harrimaniidae</taxon>
        <taxon>Saccoglossus</taxon>
    </lineage>
</organism>
<proteinExistence type="inferred from homology"/>
<dbReference type="PANTHER" id="PTHR44188">
    <property type="entry name" value="GDAP1, ISOFORM A"/>
    <property type="match status" value="1"/>
</dbReference>
<reference evidence="4" key="1">
    <citation type="submission" date="2025-08" db="UniProtKB">
        <authorList>
            <consortium name="RefSeq"/>
        </authorList>
    </citation>
    <scope>IDENTIFICATION</scope>
    <source>
        <tissue evidence="4">Testes</tissue>
    </source>
</reference>
<dbReference type="Gene3D" id="1.20.1050.10">
    <property type="match status" value="1"/>
</dbReference>
<dbReference type="GeneID" id="100373565"/>
<dbReference type="PROSITE" id="PS50404">
    <property type="entry name" value="GST_NTER"/>
    <property type="match status" value="1"/>
</dbReference>
<dbReference type="Proteomes" id="UP000694865">
    <property type="component" value="Unplaced"/>
</dbReference>
<dbReference type="RefSeq" id="XP_002734707.1">
    <property type="nucleotide sequence ID" value="XM_002734661.2"/>
</dbReference>
<evidence type="ECO:0000259" key="2">
    <source>
        <dbReference type="PROSITE" id="PS50404"/>
    </source>
</evidence>
<dbReference type="Gene3D" id="3.40.30.10">
    <property type="entry name" value="Glutaredoxin"/>
    <property type="match status" value="1"/>
</dbReference>
<evidence type="ECO:0000313" key="4">
    <source>
        <dbReference type="RefSeq" id="XP_002734707.1"/>
    </source>
</evidence>
<dbReference type="InterPro" id="IPR004045">
    <property type="entry name" value="Glutathione_S-Trfase_N"/>
</dbReference>
<evidence type="ECO:0000256" key="1">
    <source>
        <dbReference type="ARBA" id="ARBA00007409"/>
    </source>
</evidence>